<keyword evidence="1" id="KW-0175">Coiled coil</keyword>
<proteinExistence type="predicted"/>
<evidence type="ECO:0000313" key="4">
    <source>
        <dbReference type="Proteomes" id="UP000663855"/>
    </source>
</evidence>
<reference evidence="2" key="1">
    <citation type="submission" date="2021-02" db="EMBL/GenBank/DDBJ databases">
        <authorList>
            <person name="Nowell W R."/>
        </authorList>
    </citation>
    <scope>NUCLEOTIDE SEQUENCE</scope>
</reference>
<name>A0A815SVX7_9BILA</name>
<dbReference type="EMBL" id="CAJOBH010005539">
    <property type="protein sequence ID" value="CAF4027742.1"/>
    <property type="molecule type" value="Genomic_DNA"/>
</dbReference>
<gene>
    <name evidence="3" type="ORF">BYL167_LOCUS15151</name>
    <name evidence="2" type="ORF">CJN711_LOCUS27032</name>
</gene>
<organism evidence="2 4">
    <name type="scientific">Rotaria magnacalcarata</name>
    <dbReference type="NCBI Taxonomy" id="392030"/>
    <lineage>
        <taxon>Eukaryota</taxon>
        <taxon>Metazoa</taxon>
        <taxon>Spiralia</taxon>
        <taxon>Gnathifera</taxon>
        <taxon>Rotifera</taxon>
        <taxon>Eurotatoria</taxon>
        <taxon>Bdelloidea</taxon>
        <taxon>Philodinida</taxon>
        <taxon>Philodinidae</taxon>
        <taxon>Rotaria</taxon>
    </lineage>
</organism>
<feature type="coiled-coil region" evidence="1">
    <location>
        <begin position="173"/>
        <end position="222"/>
    </location>
</feature>
<sequence>MSKNNTASNQINHDMMNPLEQEVDFDSVYQLERENTEDQTHTVDESHAINVDQASNEKVLSQKLSKLSCSQPRQHQNVKQSYKIPNYLSNKNECFQKLIKEVSSTIMATTTTASSTSSQNEQDLRQMAILIHRIKSEQIFQSLWMTYLKSGTGQLKIDQIGPPIWPLQVRTIVKQANKAADNQNDACMQLVQERLDEFKTKVQQYEIQINNLKHRLQGNKEAIFRTIETFIQQNQENFRQKMEHKIKLVQYDYNDRALELEFLRQNPSEYCIKLYKHLYDARYKQDVTREEVQLVNKRITYYNKNNSKLHQQVSHPTFISTIINQDAQQQLYDQLTAAVEQAKVDMLNLYVKTADIQMKNYDKQYNKELDKMFIERKQKSLPIEQQLTSIMLNLLEKRADNKKERIKCVNEFKIHCLHSNSNH</sequence>
<dbReference type="Proteomes" id="UP000663855">
    <property type="component" value="Unassembled WGS sequence"/>
</dbReference>
<evidence type="ECO:0000313" key="2">
    <source>
        <dbReference type="EMBL" id="CAF1497030.1"/>
    </source>
</evidence>
<accession>A0A815SVX7</accession>
<comment type="caution">
    <text evidence="2">The sequence shown here is derived from an EMBL/GenBank/DDBJ whole genome shotgun (WGS) entry which is preliminary data.</text>
</comment>
<dbReference type="EMBL" id="CAJNOV010012782">
    <property type="protein sequence ID" value="CAF1497030.1"/>
    <property type="molecule type" value="Genomic_DNA"/>
</dbReference>
<dbReference type="AlphaFoldDB" id="A0A815SVX7"/>
<evidence type="ECO:0000313" key="3">
    <source>
        <dbReference type="EMBL" id="CAF4027742.1"/>
    </source>
</evidence>
<evidence type="ECO:0000256" key="1">
    <source>
        <dbReference type="SAM" id="Coils"/>
    </source>
</evidence>
<protein>
    <submittedName>
        <fullName evidence="2">Uncharacterized protein</fullName>
    </submittedName>
</protein>
<dbReference type="Proteomes" id="UP000681967">
    <property type="component" value="Unassembled WGS sequence"/>
</dbReference>